<protein>
    <submittedName>
        <fullName evidence="1">Uncharacterized protein</fullName>
    </submittedName>
</protein>
<reference evidence="1 2" key="1">
    <citation type="submission" date="2014-12" db="EMBL/GenBank/DDBJ databases">
        <title>Genome sequence of Morococcus cerebrosus.</title>
        <authorList>
            <person name="Shin S.-K."/>
            <person name="Yi H."/>
        </authorList>
    </citation>
    <scope>NUCLEOTIDE SEQUENCE [LARGE SCALE GENOMIC DNA]</scope>
    <source>
        <strain evidence="1 2">CIP 81.93</strain>
    </source>
</reference>
<organism evidence="1 2">
    <name type="scientific">Morococcus cerebrosus</name>
    <dbReference type="NCBI Taxonomy" id="1056807"/>
    <lineage>
        <taxon>Bacteria</taxon>
        <taxon>Pseudomonadati</taxon>
        <taxon>Pseudomonadota</taxon>
        <taxon>Betaproteobacteria</taxon>
        <taxon>Neisseriales</taxon>
        <taxon>Neisseriaceae</taxon>
        <taxon>Morococcus</taxon>
    </lineage>
</organism>
<comment type="caution">
    <text evidence="1">The sequence shown here is derived from an EMBL/GenBank/DDBJ whole genome shotgun (WGS) entry which is preliminary data.</text>
</comment>
<dbReference type="AlphaFoldDB" id="A0A0C1GY63"/>
<evidence type="ECO:0000313" key="2">
    <source>
        <dbReference type="Proteomes" id="UP000031390"/>
    </source>
</evidence>
<gene>
    <name evidence="1" type="ORF">MCC93_18740</name>
</gene>
<accession>A0A0C1GY63</accession>
<evidence type="ECO:0000313" key="1">
    <source>
        <dbReference type="EMBL" id="KIC06742.1"/>
    </source>
</evidence>
<sequence>MGIKSDTRSSEKGFQPQNADDWRFSIRYSLFLTYFGMKYPKCLLDNLLIYVKIRLFL</sequence>
<dbReference type="Proteomes" id="UP000031390">
    <property type="component" value="Unassembled WGS sequence"/>
</dbReference>
<dbReference type="EMBL" id="JUFZ01000088">
    <property type="protein sequence ID" value="KIC06742.1"/>
    <property type="molecule type" value="Genomic_DNA"/>
</dbReference>
<proteinExistence type="predicted"/>
<name>A0A0C1GY63_9NEIS</name>